<dbReference type="NCBIfam" id="TIGR01641">
    <property type="entry name" value="phageSPP1_gp7"/>
    <property type="match status" value="1"/>
</dbReference>
<dbReference type="HOGENOM" id="CLU_044450_4_0_7"/>
<dbReference type="Proteomes" id="UP000014539">
    <property type="component" value="Unassembled WGS sequence"/>
</dbReference>
<evidence type="ECO:0000313" key="3">
    <source>
        <dbReference type="Proteomes" id="UP000014539"/>
    </source>
</evidence>
<evidence type="ECO:0000259" key="1">
    <source>
        <dbReference type="Pfam" id="PF04233"/>
    </source>
</evidence>
<comment type="caution">
    <text evidence="2">The sequence shown here is derived from an EMBL/GenBank/DDBJ whole genome shotgun (WGS) entry which is preliminary data.</text>
</comment>
<reference evidence="2 3" key="1">
    <citation type="submission" date="2013-06" db="EMBL/GenBank/DDBJ databases">
        <title>The Genome Sequence of Campylobacter ureolyticus ACS-301-V-SCH3B.</title>
        <authorList>
            <consortium name="The Broad Institute Genomics Platform"/>
            <person name="Earl A."/>
            <person name="Ward D."/>
            <person name="Feldgarden M."/>
            <person name="Gevers D."/>
            <person name="Saerens B."/>
            <person name="Vaneechoutte M."/>
            <person name="Walker B."/>
            <person name="Young S."/>
            <person name="Zeng Q."/>
            <person name="Gargeya S."/>
            <person name="Fitzgerald M."/>
            <person name="Haas B."/>
            <person name="Abouelleil A."/>
            <person name="Allen A.W."/>
            <person name="Alvarado L."/>
            <person name="Arachchi H.M."/>
            <person name="Berlin A.M."/>
            <person name="Chapman S.B."/>
            <person name="Gainer-Dewar J."/>
            <person name="Goldberg J."/>
            <person name="Griggs A."/>
            <person name="Gujja S."/>
            <person name="Hansen M."/>
            <person name="Howarth C."/>
            <person name="Imamovic A."/>
            <person name="Ireland A."/>
            <person name="Larimer J."/>
            <person name="McCowan C."/>
            <person name="Murphy C."/>
            <person name="Pearson M."/>
            <person name="Poon T.W."/>
            <person name="Priest M."/>
            <person name="Roberts A."/>
            <person name="Saif S."/>
            <person name="Shea T."/>
            <person name="Sisk P."/>
            <person name="Sykes S."/>
            <person name="Wortman J."/>
            <person name="Nusbaum C."/>
            <person name="Birren B."/>
        </authorList>
    </citation>
    <scope>NUCLEOTIDE SEQUENCE [LARGE SCALE GENOMIC DNA]</scope>
    <source>
        <strain evidence="2 3">ACS-301-V-Sch3b</strain>
    </source>
</reference>
<proteinExistence type="predicted"/>
<accession>S3XB41</accession>
<dbReference type="EMBL" id="AGYD01000017">
    <property type="protein sequence ID" value="EPH07341.1"/>
    <property type="molecule type" value="Genomic_DNA"/>
</dbReference>
<keyword evidence="3" id="KW-1185">Reference proteome</keyword>
<name>S3XB41_9BACT</name>
<sequence length="414" mass="48409">MMIDFFKKPDELVARFKAKNPEAHFDYDEIKHDAHKRVFTIAKMTNLDLLKDMQNSLTKAFHNGVTFNEWKKDIIPHLKKSGWWGEIEVDNPKSGKPKKVFVGARRLKRIFDTNLRTSYAGAKKQSLDESSLEYYRYTAVLDSRTRPTHRAMHGIILPKDHPFWKNNFPPNGWGCRCTVKGYSKKQLERKGLKPFSGKLPNVSHDDFSYDMSALDSAFKQKAKKVLNLIQNKDLEAAIKEFDKKRDLYIWQKGLDELIDEVIVNKNYKYPLNVVQVGMLSQMTMKLISKILPLKDINKKGLILTKDRLYHARPERKGQYNHDFSIDEMRQIVKILSDESKIYIDLRDNHKNILFIFDDINDPNRLNLIPIEMLKTHKKFKTDNYIITLDKVDKEDILRAIKKELIVKLNSVGGI</sequence>
<dbReference type="AlphaFoldDB" id="S3XB41"/>
<dbReference type="PATRIC" id="fig|883165.3.peg.1669"/>
<protein>
    <recommendedName>
        <fullName evidence="1">Phage head morphogenesis domain-containing protein</fullName>
    </recommendedName>
</protein>
<organism evidence="2 3">
    <name type="scientific">Campylobacter ureolyticus ACS-301-V-Sch3b</name>
    <dbReference type="NCBI Taxonomy" id="883165"/>
    <lineage>
        <taxon>Bacteria</taxon>
        <taxon>Pseudomonadati</taxon>
        <taxon>Campylobacterota</taxon>
        <taxon>Epsilonproteobacteria</taxon>
        <taxon>Campylobacterales</taxon>
        <taxon>Campylobacteraceae</taxon>
        <taxon>Campylobacter</taxon>
    </lineage>
</organism>
<dbReference type="InterPro" id="IPR006528">
    <property type="entry name" value="Phage_head_morphogenesis_dom"/>
</dbReference>
<feature type="domain" description="Phage head morphogenesis" evidence="1">
    <location>
        <begin position="52"/>
        <end position="179"/>
    </location>
</feature>
<dbReference type="Pfam" id="PF04233">
    <property type="entry name" value="Phage_Mu_F"/>
    <property type="match status" value="1"/>
</dbReference>
<gene>
    <name evidence="2" type="ORF">HMPREF9309_01650</name>
</gene>
<evidence type="ECO:0000313" key="2">
    <source>
        <dbReference type="EMBL" id="EPH07341.1"/>
    </source>
</evidence>